<reference evidence="6 7" key="1">
    <citation type="submission" date="2019-02" db="EMBL/GenBank/DDBJ databases">
        <title>Deep-cultivation of Planctomycetes and their phenomic and genomic characterization uncovers novel biology.</title>
        <authorList>
            <person name="Wiegand S."/>
            <person name="Jogler M."/>
            <person name="Boedeker C."/>
            <person name="Pinto D."/>
            <person name="Vollmers J."/>
            <person name="Rivas-Marin E."/>
            <person name="Kohn T."/>
            <person name="Peeters S.H."/>
            <person name="Heuer A."/>
            <person name="Rast P."/>
            <person name="Oberbeckmann S."/>
            <person name="Bunk B."/>
            <person name="Jeske O."/>
            <person name="Meyerdierks A."/>
            <person name="Storesund J.E."/>
            <person name="Kallscheuer N."/>
            <person name="Luecker S."/>
            <person name="Lage O.M."/>
            <person name="Pohl T."/>
            <person name="Merkel B.J."/>
            <person name="Hornburger P."/>
            <person name="Mueller R.-W."/>
            <person name="Bruemmer F."/>
            <person name="Labrenz M."/>
            <person name="Spormann A.M."/>
            <person name="Op den Camp H."/>
            <person name="Overmann J."/>
            <person name="Amann R."/>
            <person name="Jetten M.S.M."/>
            <person name="Mascher T."/>
            <person name="Medema M.H."/>
            <person name="Devos D.P."/>
            <person name="Kaster A.-K."/>
            <person name="Ovreas L."/>
            <person name="Rohde M."/>
            <person name="Galperin M.Y."/>
            <person name="Jogler C."/>
        </authorList>
    </citation>
    <scope>NUCLEOTIDE SEQUENCE [LARGE SCALE GENOMIC DNA]</scope>
    <source>
        <strain evidence="6 7">CA12</strain>
    </source>
</reference>
<dbReference type="RefSeq" id="WP_145359777.1">
    <property type="nucleotide sequence ID" value="NZ_CP036265.1"/>
</dbReference>
<feature type="modified residue" description="4-aspartylphosphate" evidence="3">
    <location>
        <position position="68"/>
    </location>
</feature>
<evidence type="ECO:0000313" key="6">
    <source>
        <dbReference type="EMBL" id="QDT16854.1"/>
    </source>
</evidence>
<dbReference type="PANTHER" id="PTHR43214:SF43">
    <property type="entry name" value="TWO-COMPONENT RESPONSE REGULATOR"/>
    <property type="match status" value="1"/>
</dbReference>
<dbReference type="GO" id="GO:0000160">
    <property type="term" value="P:phosphorelay signal transduction system"/>
    <property type="evidence" value="ECO:0007669"/>
    <property type="project" value="InterPro"/>
</dbReference>
<feature type="domain" description="HTH luxR-type" evidence="4">
    <location>
        <begin position="158"/>
        <end position="223"/>
    </location>
</feature>
<protein>
    <submittedName>
        <fullName evidence="6">Oxygen regulatory protein NreC</fullName>
    </submittedName>
</protein>
<sequence>MGVSSISSEGPANGLSRIYIADDHPVVRDGYSMLIRREPDLDVVGESGEGAEILRQIDALRPDLCLLDLSLKSGNGLELCKQIRSRFPNVKVLVVSMHDETLYAERVLRSGAGGYISKAEATHKLISAVRQVLAGEVYLSQRMRERTLARSAGDLAAEGSLLDKLSDRELEVFEQIGQGRTTREIAEKLNLSPKTIESYRENLKAKLNLANSTELTRHAVHWVLERTKGGGTSD</sequence>
<accession>A0A517PBU5</accession>
<dbReference type="CDD" id="cd17535">
    <property type="entry name" value="REC_NarL-like"/>
    <property type="match status" value="1"/>
</dbReference>
<dbReference type="Proteomes" id="UP000318741">
    <property type="component" value="Chromosome"/>
</dbReference>
<evidence type="ECO:0000259" key="4">
    <source>
        <dbReference type="PROSITE" id="PS50043"/>
    </source>
</evidence>
<gene>
    <name evidence="6" type="primary">nreC_2</name>
    <name evidence="6" type="ORF">CA12_29620</name>
</gene>
<dbReference type="InterPro" id="IPR000792">
    <property type="entry name" value="Tscrpt_reg_LuxR_C"/>
</dbReference>
<dbReference type="InterPro" id="IPR039420">
    <property type="entry name" value="WalR-like"/>
</dbReference>
<keyword evidence="1 3" id="KW-0597">Phosphoprotein</keyword>
<dbReference type="CDD" id="cd06170">
    <property type="entry name" value="LuxR_C_like"/>
    <property type="match status" value="1"/>
</dbReference>
<dbReference type="GO" id="GO:0003677">
    <property type="term" value="F:DNA binding"/>
    <property type="evidence" value="ECO:0007669"/>
    <property type="project" value="UniProtKB-KW"/>
</dbReference>
<dbReference type="Gene3D" id="3.40.50.2300">
    <property type="match status" value="1"/>
</dbReference>
<dbReference type="PROSITE" id="PS00622">
    <property type="entry name" value="HTH_LUXR_1"/>
    <property type="match status" value="1"/>
</dbReference>
<dbReference type="OrthoDB" id="9796655at2"/>
<evidence type="ECO:0000256" key="3">
    <source>
        <dbReference type="PROSITE-ProRule" id="PRU00169"/>
    </source>
</evidence>
<dbReference type="GO" id="GO:0006355">
    <property type="term" value="P:regulation of DNA-templated transcription"/>
    <property type="evidence" value="ECO:0007669"/>
    <property type="project" value="InterPro"/>
</dbReference>
<dbReference type="InterPro" id="IPR058245">
    <property type="entry name" value="NreC/VraR/RcsB-like_REC"/>
</dbReference>
<feature type="domain" description="Response regulatory" evidence="5">
    <location>
        <begin position="17"/>
        <end position="133"/>
    </location>
</feature>
<keyword evidence="2" id="KW-0238">DNA-binding</keyword>
<dbReference type="PROSITE" id="PS50110">
    <property type="entry name" value="RESPONSE_REGULATORY"/>
    <property type="match status" value="1"/>
</dbReference>
<organism evidence="6 7">
    <name type="scientific">Alienimonas californiensis</name>
    <dbReference type="NCBI Taxonomy" id="2527989"/>
    <lineage>
        <taxon>Bacteria</taxon>
        <taxon>Pseudomonadati</taxon>
        <taxon>Planctomycetota</taxon>
        <taxon>Planctomycetia</taxon>
        <taxon>Planctomycetales</taxon>
        <taxon>Planctomycetaceae</taxon>
        <taxon>Alienimonas</taxon>
    </lineage>
</organism>
<dbReference type="SMART" id="SM00448">
    <property type="entry name" value="REC"/>
    <property type="match status" value="1"/>
</dbReference>
<evidence type="ECO:0000256" key="2">
    <source>
        <dbReference type="ARBA" id="ARBA00023125"/>
    </source>
</evidence>
<keyword evidence="7" id="KW-1185">Reference proteome</keyword>
<dbReference type="KEGG" id="acaf:CA12_29620"/>
<dbReference type="PRINTS" id="PR00038">
    <property type="entry name" value="HTHLUXR"/>
</dbReference>
<dbReference type="InterPro" id="IPR011006">
    <property type="entry name" value="CheY-like_superfamily"/>
</dbReference>
<evidence type="ECO:0000313" key="7">
    <source>
        <dbReference type="Proteomes" id="UP000318741"/>
    </source>
</evidence>
<name>A0A517PBU5_9PLAN</name>
<dbReference type="Pfam" id="PF00196">
    <property type="entry name" value="GerE"/>
    <property type="match status" value="1"/>
</dbReference>
<dbReference type="AlphaFoldDB" id="A0A517PBU5"/>
<dbReference type="SUPFAM" id="SSF46894">
    <property type="entry name" value="C-terminal effector domain of the bipartite response regulators"/>
    <property type="match status" value="1"/>
</dbReference>
<dbReference type="SUPFAM" id="SSF52172">
    <property type="entry name" value="CheY-like"/>
    <property type="match status" value="1"/>
</dbReference>
<dbReference type="PANTHER" id="PTHR43214">
    <property type="entry name" value="TWO-COMPONENT RESPONSE REGULATOR"/>
    <property type="match status" value="1"/>
</dbReference>
<proteinExistence type="predicted"/>
<dbReference type="PROSITE" id="PS50043">
    <property type="entry name" value="HTH_LUXR_2"/>
    <property type="match status" value="1"/>
</dbReference>
<dbReference type="InterPro" id="IPR001789">
    <property type="entry name" value="Sig_transdc_resp-reg_receiver"/>
</dbReference>
<dbReference type="EMBL" id="CP036265">
    <property type="protein sequence ID" value="QDT16854.1"/>
    <property type="molecule type" value="Genomic_DNA"/>
</dbReference>
<evidence type="ECO:0000259" key="5">
    <source>
        <dbReference type="PROSITE" id="PS50110"/>
    </source>
</evidence>
<dbReference type="SMART" id="SM00421">
    <property type="entry name" value="HTH_LUXR"/>
    <property type="match status" value="1"/>
</dbReference>
<dbReference type="InterPro" id="IPR016032">
    <property type="entry name" value="Sig_transdc_resp-reg_C-effctor"/>
</dbReference>
<evidence type="ECO:0000256" key="1">
    <source>
        <dbReference type="ARBA" id="ARBA00022553"/>
    </source>
</evidence>
<dbReference type="Pfam" id="PF00072">
    <property type="entry name" value="Response_reg"/>
    <property type="match status" value="1"/>
</dbReference>